<protein>
    <submittedName>
        <fullName evidence="4">Carbohydrate kinase family protein</fullName>
    </submittedName>
</protein>
<dbReference type="KEGG" id="daur:Daura_32530"/>
<keyword evidence="1" id="KW-0808">Transferase</keyword>
<dbReference type="InterPro" id="IPR029056">
    <property type="entry name" value="Ribokinase-like"/>
</dbReference>
<dbReference type="InterPro" id="IPR011611">
    <property type="entry name" value="PfkB_dom"/>
</dbReference>
<dbReference type="GO" id="GO:0005829">
    <property type="term" value="C:cytosol"/>
    <property type="evidence" value="ECO:0007669"/>
    <property type="project" value="TreeGrafter"/>
</dbReference>
<sequence length="317" mass="33197">MPASSRVPAVLAAGMVSVDHYLRVVSLPRKDEKVNGRRIGWFAGGMAANFAVAARQFGAEARLVATFGADAEAGEIRRRLTALGIDLTGSADVPTADSLTSYTVVDRDADKTMVIVESDLPLPDPGPIAAEAAGGAWDVVYPVALDAAWCREIGAAARAAGAAVVFDLEPYFVESAWDTPDFVAMMATAEIVFMKLDSVRAAGFRDAAEAAGALRRMGPRVVVTTDGPGEVYCAADDDRFAAVPPAAVVTDTTGAGDAFAGAFCSLYAQRRSVEDCLATATALGTLTVGEFGCQSYAPLRAERLRGVLDRVETRKLP</sequence>
<keyword evidence="2 4" id="KW-0418">Kinase</keyword>
<feature type="domain" description="Carbohydrate kinase PfkB" evidence="3">
    <location>
        <begin position="12"/>
        <end position="296"/>
    </location>
</feature>
<dbReference type="GO" id="GO:0016301">
    <property type="term" value="F:kinase activity"/>
    <property type="evidence" value="ECO:0007669"/>
    <property type="project" value="UniProtKB-KW"/>
</dbReference>
<reference evidence="4" key="1">
    <citation type="submission" date="2021-04" db="EMBL/GenBank/DDBJ databases">
        <title>Dactylosporangium aurantiacum NRRL B-8018 full assembly.</title>
        <authorList>
            <person name="Hartkoorn R.C."/>
            <person name="Beaudoing E."/>
            <person name="Hot D."/>
        </authorList>
    </citation>
    <scope>NUCLEOTIDE SEQUENCE</scope>
    <source>
        <strain evidence="4">NRRL B-8018</strain>
    </source>
</reference>
<accession>A0A9Q9MGB8</accession>
<organism evidence="4 5">
    <name type="scientific">Dactylosporangium aurantiacum</name>
    <dbReference type="NCBI Taxonomy" id="35754"/>
    <lineage>
        <taxon>Bacteria</taxon>
        <taxon>Bacillati</taxon>
        <taxon>Actinomycetota</taxon>
        <taxon>Actinomycetes</taxon>
        <taxon>Micromonosporales</taxon>
        <taxon>Micromonosporaceae</taxon>
        <taxon>Dactylosporangium</taxon>
    </lineage>
</organism>
<name>A0A9Q9MGB8_9ACTN</name>
<evidence type="ECO:0000313" key="4">
    <source>
        <dbReference type="EMBL" id="UWZ51461.1"/>
    </source>
</evidence>
<proteinExistence type="predicted"/>
<evidence type="ECO:0000313" key="5">
    <source>
        <dbReference type="Proteomes" id="UP001058003"/>
    </source>
</evidence>
<evidence type="ECO:0000256" key="1">
    <source>
        <dbReference type="ARBA" id="ARBA00022679"/>
    </source>
</evidence>
<dbReference type="OrthoDB" id="9795789at2"/>
<dbReference type="EMBL" id="CP073767">
    <property type="protein sequence ID" value="UWZ51461.1"/>
    <property type="molecule type" value="Genomic_DNA"/>
</dbReference>
<gene>
    <name evidence="4" type="ORF">Daura_32530</name>
</gene>
<dbReference type="AlphaFoldDB" id="A0A9Q9MGB8"/>
<dbReference type="Proteomes" id="UP001058003">
    <property type="component" value="Chromosome"/>
</dbReference>
<dbReference type="Pfam" id="PF00294">
    <property type="entry name" value="PfkB"/>
    <property type="match status" value="1"/>
</dbReference>
<evidence type="ECO:0000259" key="3">
    <source>
        <dbReference type="Pfam" id="PF00294"/>
    </source>
</evidence>
<evidence type="ECO:0000256" key="2">
    <source>
        <dbReference type="ARBA" id="ARBA00022777"/>
    </source>
</evidence>
<dbReference type="Gene3D" id="3.40.1190.20">
    <property type="match status" value="1"/>
</dbReference>
<dbReference type="PANTHER" id="PTHR10584:SF166">
    <property type="entry name" value="RIBOKINASE"/>
    <property type="match status" value="1"/>
</dbReference>
<keyword evidence="5" id="KW-1185">Reference proteome</keyword>
<dbReference type="SUPFAM" id="SSF53613">
    <property type="entry name" value="Ribokinase-like"/>
    <property type="match status" value="1"/>
</dbReference>
<dbReference type="PANTHER" id="PTHR10584">
    <property type="entry name" value="SUGAR KINASE"/>
    <property type="match status" value="1"/>
</dbReference>